<dbReference type="Proteomes" id="UP000292958">
    <property type="component" value="Unassembled WGS sequence"/>
</dbReference>
<dbReference type="Pfam" id="PF16694">
    <property type="entry name" value="Cytochrome_P460"/>
    <property type="match status" value="1"/>
</dbReference>
<protein>
    <submittedName>
        <fullName evidence="2">Cytochrome P460</fullName>
    </submittedName>
</protein>
<comment type="caution">
    <text evidence="2">The sequence shown here is derived from an EMBL/GenBank/DDBJ whole genome shotgun (WGS) entry which is preliminary data.</text>
</comment>
<reference evidence="2 3" key="1">
    <citation type="submission" date="2019-02" db="EMBL/GenBank/DDBJ databases">
        <title>Genomic Encyclopedia of Archaeal and Bacterial Type Strains, Phase II (KMG-II): from individual species to whole genera.</title>
        <authorList>
            <person name="Goeker M."/>
        </authorList>
    </citation>
    <scope>NUCLEOTIDE SEQUENCE [LARGE SCALE GENOMIC DNA]</scope>
    <source>
        <strain evidence="2 3">DSM 18101</strain>
    </source>
</reference>
<accession>A0A4Q7YWF5</accession>
<evidence type="ECO:0000313" key="3">
    <source>
        <dbReference type="Proteomes" id="UP000292958"/>
    </source>
</evidence>
<keyword evidence="3" id="KW-1185">Reference proteome</keyword>
<proteinExistence type="predicted"/>
<evidence type="ECO:0000313" key="2">
    <source>
        <dbReference type="EMBL" id="RZU42008.1"/>
    </source>
</evidence>
<sequence length="161" mass="17360">MKALLLTISSLFVLTGCQSTNKPEPASINQQAALTGKLPYNPLAWRVVTSWTNQRQGTMSTLYGNDVAVEHARSSPDPTYPAGAVLALVTWSQREDPHWFGARIPSTPQSVEFVTMPSAAGQGPAYERFQGAPLARAGNVDADTASKRIDYVLSQRAAVMP</sequence>
<dbReference type="RefSeq" id="WP_130419829.1">
    <property type="nucleotide sequence ID" value="NZ_SHKW01000001.1"/>
</dbReference>
<dbReference type="EMBL" id="SHKW01000001">
    <property type="protein sequence ID" value="RZU42008.1"/>
    <property type="molecule type" value="Genomic_DNA"/>
</dbReference>
<feature type="domain" description="Cytochrome P460" evidence="1">
    <location>
        <begin position="45"/>
        <end position="131"/>
    </location>
</feature>
<dbReference type="AlphaFoldDB" id="A0A4Q7YWF5"/>
<name>A0A4Q7YWF5_9BACT</name>
<gene>
    <name evidence="2" type="ORF">BDD14_3550</name>
</gene>
<organism evidence="2 3">
    <name type="scientific">Edaphobacter modestus</name>
    <dbReference type="NCBI Taxonomy" id="388466"/>
    <lineage>
        <taxon>Bacteria</taxon>
        <taxon>Pseudomonadati</taxon>
        <taxon>Acidobacteriota</taxon>
        <taxon>Terriglobia</taxon>
        <taxon>Terriglobales</taxon>
        <taxon>Acidobacteriaceae</taxon>
        <taxon>Edaphobacter</taxon>
    </lineage>
</organism>
<dbReference type="InterPro" id="IPR032033">
    <property type="entry name" value="Cytochrome_P460"/>
</dbReference>
<dbReference type="OrthoDB" id="120428at2"/>
<evidence type="ECO:0000259" key="1">
    <source>
        <dbReference type="Pfam" id="PF16694"/>
    </source>
</evidence>
<dbReference type="PROSITE" id="PS51257">
    <property type="entry name" value="PROKAR_LIPOPROTEIN"/>
    <property type="match status" value="1"/>
</dbReference>